<dbReference type="GO" id="GO:0008289">
    <property type="term" value="F:lipid binding"/>
    <property type="evidence" value="ECO:0007669"/>
    <property type="project" value="UniProtKB-KW"/>
</dbReference>
<comment type="caution">
    <text evidence="2">The sequence shown here is derived from an EMBL/GenBank/DDBJ whole genome shotgun (WGS) entry which is preliminary data.</text>
</comment>
<dbReference type="PANTHER" id="PTHR33434:SF2">
    <property type="entry name" value="FATTY ACID-BINDING PROTEIN TM_1468"/>
    <property type="match status" value="1"/>
</dbReference>
<accession>A0A4Q8ACA9</accession>
<gene>
    <name evidence="2" type="ORF">EV380_0920</name>
</gene>
<proteinExistence type="predicted"/>
<organism evidence="2 3">
    <name type="scientific">Zhihengliuella halotolerans</name>
    <dbReference type="NCBI Taxonomy" id="370736"/>
    <lineage>
        <taxon>Bacteria</taxon>
        <taxon>Bacillati</taxon>
        <taxon>Actinomycetota</taxon>
        <taxon>Actinomycetes</taxon>
        <taxon>Micrococcales</taxon>
        <taxon>Micrococcaceae</taxon>
        <taxon>Zhihengliuella</taxon>
    </lineage>
</organism>
<evidence type="ECO:0000256" key="1">
    <source>
        <dbReference type="ARBA" id="ARBA00023121"/>
    </source>
</evidence>
<dbReference type="OrthoDB" id="9760324at2"/>
<dbReference type="Gene3D" id="3.40.50.10170">
    <property type="match status" value="1"/>
</dbReference>
<keyword evidence="1" id="KW-0446">Lipid-binding</keyword>
<sequence length="312" mass="32505">MGETRGRQAAGWIERLRELTVPVLRPGQVAVRVAVVTDSAAALPEDWLARFGAGVRVVPMPVMIDGQIYTEGHDDVATALATGLATGAKISTSRPAPGVFARTYRELETAGYAGIVSVHLSSRLSGTVDAARLAAEDIGIDVRVVDSETVGMAQGYAVLAALEAARVGAGVDDVTAAATVEDPGVINFVVPSLDQLRRGGRITLAASVLGTLLAVKPLLTLSDGHIQIREKVRTESRALARLVEISRDEAVARAERTGRPAHIAVHCYGNADRAQEIVHELAAYAAEEVRVVGLPAVLGAHTGAGVVAVVVA</sequence>
<evidence type="ECO:0000313" key="3">
    <source>
        <dbReference type="Proteomes" id="UP000292685"/>
    </source>
</evidence>
<dbReference type="Pfam" id="PF02645">
    <property type="entry name" value="DegV"/>
    <property type="match status" value="1"/>
</dbReference>
<name>A0A4Q8ACA9_9MICC</name>
<dbReference type="Gene3D" id="3.30.1180.10">
    <property type="match status" value="1"/>
</dbReference>
<dbReference type="Proteomes" id="UP000292685">
    <property type="component" value="Unassembled WGS sequence"/>
</dbReference>
<dbReference type="InterPro" id="IPR043168">
    <property type="entry name" value="DegV_C"/>
</dbReference>
<dbReference type="SUPFAM" id="SSF82549">
    <property type="entry name" value="DAK1/DegV-like"/>
    <property type="match status" value="1"/>
</dbReference>
<dbReference type="EMBL" id="SHLA01000001">
    <property type="protein sequence ID" value="RZU61351.1"/>
    <property type="molecule type" value="Genomic_DNA"/>
</dbReference>
<dbReference type="InterPro" id="IPR003797">
    <property type="entry name" value="DegV"/>
</dbReference>
<evidence type="ECO:0000313" key="2">
    <source>
        <dbReference type="EMBL" id="RZU61351.1"/>
    </source>
</evidence>
<reference evidence="2 3" key="1">
    <citation type="submission" date="2019-02" db="EMBL/GenBank/DDBJ databases">
        <title>Sequencing the genomes of 1000 actinobacteria strains.</title>
        <authorList>
            <person name="Klenk H.-P."/>
        </authorList>
    </citation>
    <scope>NUCLEOTIDE SEQUENCE [LARGE SCALE GENOMIC DNA]</scope>
    <source>
        <strain evidence="2 3">DSM 17364</strain>
    </source>
</reference>
<dbReference type="AlphaFoldDB" id="A0A4Q8ACA9"/>
<dbReference type="PANTHER" id="PTHR33434">
    <property type="entry name" value="DEGV DOMAIN-CONTAINING PROTEIN DR_1986-RELATED"/>
    <property type="match status" value="1"/>
</dbReference>
<dbReference type="PROSITE" id="PS51482">
    <property type="entry name" value="DEGV"/>
    <property type="match status" value="1"/>
</dbReference>
<dbReference type="NCBIfam" id="TIGR00762">
    <property type="entry name" value="DegV"/>
    <property type="match status" value="1"/>
</dbReference>
<dbReference type="InterPro" id="IPR050270">
    <property type="entry name" value="DegV_domain_contain"/>
</dbReference>
<protein>
    <submittedName>
        <fullName evidence="2">DegV family protein with EDD domain</fullName>
    </submittedName>
</protein>
<keyword evidence="3" id="KW-1185">Reference proteome</keyword>
<dbReference type="RefSeq" id="WP_130449646.1">
    <property type="nucleotide sequence ID" value="NZ_SHLA01000001.1"/>
</dbReference>